<reference evidence="1" key="1">
    <citation type="submission" date="2021-01" db="EMBL/GenBank/DDBJ databases">
        <title>Microvirga sp.</title>
        <authorList>
            <person name="Kim M.K."/>
        </authorList>
    </citation>
    <scope>NUCLEOTIDE SEQUENCE</scope>
    <source>
        <strain evidence="1">5420S-16</strain>
    </source>
</reference>
<gene>
    <name evidence="1" type="ORF">JKG68_02315</name>
</gene>
<dbReference type="EMBL" id="JAEQMY010000002">
    <property type="protein sequence ID" value="MBL0402794.1"/>
    <property type="molecule type" value="Genomic_DNA"/>
</dbReference>
<organism evidence="1 2">
    <name type="scientific">Microvirga aerilata</name>
    <dbReference type="NCBI Taxonomy" id="670292"/>
    <lineage>
        <taxon>Bacteria</taxon>
        <taxon>Pseudomonadati</taxon>
        <taxon>Pseudomonadota</taxon>
        <taxon>Alphaproteobacteria</taxon>
        <taxon>Hyphomicrobiales</taxon>
        <taxon>Methylobacteriaceae</taxon>
        <taxon>Microvirga</taxon>
    </lineage>
</organism>
<proteinExistence type="predicted"/>
<dbReference type="Proteomes" id="UP000605848">
    <property type="component" value="Unassembled WGS sequence"/>
</dbReference>
<name>A0A937CWT7_9HYPH</name>
<accession>A0A937CWT7</accession>
<sequence length="88" mass="9449">MTDHDELVELVAEDLTQSISQMLIEMGADEGQRFAKEALIEFATQTLKGAPQVHGMDLSGFTEGERLAVAEASALVLATIQADTSKVQ</sequence>
<comment type="caution">
    <text evidence="1">The sequence shown here is derived from an EMBL/GenBank/DDBJ whole genome shotgun (WGS) entry which is preliminary data.</text>
</comment>
<evidence type="ECO:0000313" key="2">
    <source>
        <dbReference type="Proteomes" id="UP000605848"/>
    </source>
</evidence>
<dbReference type="AlphaFoldDB" id="A0A937CWT7"/>
<keyword evidence="2" id="KW-1185">Reference proteome</keyword>
<evidence type="ECO:0000313" key="1">
    <source>
        <dbReference type="EMBL" id="MBL0402794.1"/>
    </source>
</evidence>
<protein>
    <submittedName>
        <fullName evidence="1">Uncharacterized protein</fullName>
    </submittedName>
</protein>
<dbReference type="RefSeq" id="WP_202055484.1">
    <property type="nucleotide sequence ID" value="NZ_JAEQMY010000002.1"/>
</dbReference>